<proteinExistence type="predicted"/>
<sequence length="108" mass="12309">MRGCTWEETHSGMRRPTKALLGRFKERQSDEDIYIYFPVTGCLSPWLHIKTPNPTAHTPGARLRGALTRKGNPIRISGDRREKETKDGTHRSDGTRSGAWRARKQFGC</sequence>
<organism evidence="2 3">
    <name type="scientific">Pleurodeles waltl</name>
    <name type="common">Iberian ribbed newt</name>
    <dbReference type="NCBI Taxonomy" id="8319"/>
    <lineage>
        <taxon>Eukaryota</taxon>
        <taxon>Metazoa</taxon>
        <taxon>Chordata</taxon>
        <taxon>Craniata</taxon>
        <taxon>Vertebrata</taxon>
        <taxon>Euteleostomi</taxon>
        <taxon>Amphibia</taxon>
        <taxon>Batrachia</taxon>
        <taxon>Caudata</taxon>
        <taxon>Salamandroidea</taxon>
        <taxon>Salamandridae</taxon>
        <taxon>Pleurodelinae</taxon>
        <taxon>Pleurodeles</taxon>
    </lineage>
</organism>
<evidence type="ECO:0000256" key="1">
    <source>
        <dbReference type="SAM" id="MobiDB-lite"/>
    </source>
</evidence>
<dbReference type="EMBL" id="JANPWB010000005">
    <property type="protein sequence ID" value="KAJ1184336.1"/>
    <property type="molecule type" value="Genomic_DNA"/>
</dbReference>
<comment type="caution">
    <text evidence="2">The sequence shown here is derived from an EMBL/GenBank/DDBJ whole genome shotgun (WGS) entry which is preliminary data.</text>
</comment>
<accession>A0AAV7U6Q6</accession>
<evidence type="ECO:0000313" key="2">
    <source>
        <dbReference type="EMBL" id="KAJ1184336.1"/>
    </source>
</evidence>
<reference evidence="2" key="1">
    <citation type="journal article" date="2022" name="bioRxiv">
        <title>Sequencing and chromosome-scale assembly of the giantPleurodeles waltlgenome.</title>
        <authorList>
            <person name="Brown T."/>
            <person name="Elewa A."/>
            <person name="Iarovenko S."/>
            <person name="Subramanian E."/>
            <person name="Araus A.J."/>
            <person name="Petzold A."/>
            <person name="Susuki M."/>
            <person name="Suzuki K.-i.T."/>
            <person name="Hayashi T."/>
            <person name="Toyoda A."/>
            <person name="Oliveira C."/>
            <person name="Osipova E."/>
            <person name="Leigh N.D."/>
            <person name="Simon A."/>
            <person name="Yun M.H."/>
        </authorList>
    </citation>
    <scope>NUCLEOTIDE SEQUENCE</scope>
    <source>
        <strain evidence="2">20211129_DDA</strain>
        <tissue evidence="2">Liver</tissue>
    </source>
</reference>
<feature type="compositionally biased region" description="Basic and acidic residues" evidence="1">
    <location>
        <begin position="77"/>
        <end position="94"/>
    </location>
</feature>
<protein>
    <submittedName>
        <fullName evidence="2">Uncharacterized protein</fullName>
    </submittedName>
</protein>
<dbReference type="AlphaFoldDB" id="A0AAV7U6Q6"/>
<evidence type="ECO:0000313" key="3">
    <source>
        <dbReference type="Proteomes" id="UP001066276"/>
    </source>
</evidence>
<feature type="region of interest" description="Disordered" evidence="1">
    <location>
        <begin position="71"/>
        <end position="108"/>
    </location>
</feature>
<keyword evidence="3" id="KW-1185">Reference proteome</keyword>
<gene>
    <name evidence="2" type="ORF">NDU88_001144</name>
</gene>
<name>A0AAV7U6Q6_PLEWA</name>
<dbReference type="Proteomes" id="UP001066276">
    <property type="component" value="Chromosome 3_1"/>
</dbReference>